<comment type="caution">
    <text evidence="2">The sequence shown here is derived from an EMBL/GenBank/DDBJ whole genome shotgun (WGS) entry which is preliminary data.</text>
</comment>
<feature type="transmembrane region" description="Helical" evidence="1">
    <location>
        <begin position="369"/>
        <end position="391"/>
    </location>
</feature>
<evidence type="ECO:0000313" key="3">
    <source>
        <dbReference type="Proteomes" id="UP000559256"/>
    </source>
</evidence>
<dbReference type="OrthoDB" id="3238562at2759"/>
<reference evidence="2 3" key="1">
    <citation type="journal article" date="2020" name="ISME J.">
        <title>Uncovering the hidden diversity of litter-decomposition mechanisms in mushroom-forming fungi.</title>
        <authorList>
            <person name="Floudas D."/>
            <person name="Bentzer J."/>
            <person name="Ahren D."/>
            <person name="Johansson T."/>
            <person name="Persson P."/>
            <person name="Tunlid A."/>
        </authorList>
    </citation>
    <scope>NUCLEOTIDE SEQUENCE [LARGE SCALE GENOMIC DNA]</scope>
    <source>
        <strain evidence="2 3">CBS 291.85</strain>
    </source>
</reference>
<keyword evidence="1" id="KW-0472">Membrane</keyword>
<proteinExistence type="predicted"/>
<keyword evidence="1" id="KW-1133">Transmembrane helix</keyword>
<dbReference type="SUPFAM" id="SSF50978">
    <property type="entry name" value="WD40 repeat-like"/>
    <property type="match status" value="1"/>
</dbReference>
<dbReference type="EMBL" id="JAACJM010000080">
    <property type="protein sequence ID" value="KAF5349419.1"/>
    <property type="molecule type" value="Genomic_DNA"/>
</dbReference>
<gene>
    <name evidence="2" type="ORF">D9758_014618</name>
</gene>
<organism evidence="2 3">
    <name type="scientific">Tetrapyrgos nigripes</name>
    <dbReference type="NCBI Taxonomy" id="182062"/>
    <lineage>
        <taxon>Eukaryota</taxon>
        <taxon>Fungi</taxon>
        <taxon>Dikarya</taxon>
        <taxon>Basidiomycota</taxon>
        <taxon>Agaricomycotina</taxon>
        <taxon>Agaricomycetes</taxon>
        <taxon>Agaricomycetidae</taxon>
        <taxon>Agaricales</taxon>
        <taxon>Marasmiineae</taxon>
        <taxon>Marasmiaceae</taxon>
        <taxon>Tetrapyrgos</taxon>
    </lineage>
</organism>
<dbReference type="AlphaFoldDB" id="A0A8H5CXZ4"/>
<evidence type="ECO:0008006" key="4">
    <source>
        <dbReference type="Google" id="ProtNLM"/>
    </source>
</evidence>
<sequence>MLSVILNYLPFWRQQNQYRTLSTLRGNRDAMLSLSFSVDGNFLAVFSTFIDIYLSSIFHAGFHGVSVYDLSSTPVGARVTTPHIAVNPLDPKNLFTASTWLFCENGSRQILLIGTMSRDIHLWEWRSDNQVRQRAIIERDMLTVAQAFETFTKVPAILNGAAPDAEAPDGQVISLDVYERNVADGRHGRMAASFDSRVVTVWSISIASKEVTKVFRVVMEESFLPASIKFLGSLDLVVFKANRGLIRHIDQRTGATKYNKPVEGNFLSSAHVCVDEPQDAFVVWTGKSFDMYRFTDQQHLRAFSIGDRPSHTPKEAKFIEDGKIVIVGSENSNTILYETTSGAQLQTLAYKNERLVQIVVGISTNEHHLVAIAIVFLVVIGFYTLLVLFVADTDVLPVHALYPIDLSFRAASAWHHLDLVSMEGLFQQADADAQDSATANVVIPDAFDGAVREKIAQDSGGLAQADVTLDSSGQEAVIIERSAQDGSVWMGLLTVW</sequence>
<name>A0A8H5CXZ4_9AGAR</name>
<evidence type="ECO:0000256" key="1">
    <source>
        <dbReference type="SAM" id="Phobius"/>
    </source>
</evidence>
<dbReference type="Proteomes" id="UP000559256">
    <property type="component" value="Unassembled WGS sequence"/>
</dbReference>
<accession>A0A8H5CXZ4</accession>
<keyword evidence="3" id="KW-1185">Reference proteome</keyword>
<dbReference type="InterPro" id="IPR036322">
    <property type="entry name" value="WD40_repeat_dom_sf"/>
</dbReference>
<keyword evidence="1" id="KW-0812">Transmembrane</keyword>
<protein>
    <recommendedName>
        <fullName evidence="4">WD40 repeat-like protein</fullName>
    </recommendedName>
</protein>
<dbReference type="Gene3D" id="2.130.10.10">
    <property type="entry name" value="YVTN repeat-like/Quinoprotein amine dehydrogenase"/>
    <property type="match status" value="1"/>
</dbReference>
<dbReference type="InterPro" id="IPR015943">
    <property type="entry name" value="WD40/YVTN_repeat-like_dom_sf"/>
</dbReference>
<evidence type="ECO:0000313" key="2">
    <source>
        <dbReference type="EMBL" id="KAF5349419.1"/>
    </source>
</evidence>